<gene>
    <name evidence="8" type="ORF">BKCO1_1900067</name>
</gene>
<feature type="transmembrane region" description="Helical" evidence="6">
    <location>
        <begin position="399"/>
        <end position="418"/>
    </location>
</feature>
<dbReference type="OrthoDB" id="446368at2759"/>
<feature type="transmembrane region" description="Helical" evidence="6">
    <location>
        <begin position="439"/>
        <end position="458"/>
    </location>
</feature>
<keyword evidence="3 6" id="KW-1133">Transmembrane helix</keyword>
<dbReference type="InterPro" id="IPR011701">
    <property type="entry name" value="MFS"/>
</dbReference>
<evidence type="ECO:0000313" key="8">
    <source>
        <dbReference type="EMBL" id="OJD35156.1"/>
    </source>
</evidence>
<dbReference type="Proteomes" id="UP000183809">
    <property type="component" value="Unassembled WGS sequence"/>
</dbReference>
<accession>A0A1J9S5D0</accession>
<dbReference type="EMBL" id="MNUE01000019">
    <property type="protein sequence ID" value="OJD35156.1"/>
    <property type="molecule type" value="Genomic_DNA"/>
</dbReference>
<feature type="transmembrane region" description="Helical" evidence="6">
    <location>
        <begin position="470"/>
        <end position="491"/>
    </location>
</feature>
<evidence type="ECO:0000256" key="2">
    <source>
        <dbReference type="ARBA" id="ARBA00022692"/>
    </source>
</evidence>
<proteinExistence type="predicted"/>
<dbReference type="Pfam" id="PF07690">
    <property type="entry name" value="MFS_1"/>
    <property type="match status" value="1"/>
</dbReference>
<feature type="transmembrane region" description="Helical" evidence="6">
    <location>
        <begin position="532"/>
        <end position="554"/>
    </location>
</feature>
<evidence type="ECO:0000259" key="7">
    <source>
        <dbReference type="PROSITE" id="PS50850"/>
    </source>
</evidence>
<feature type="domain" description="Major facilitator superfamily (MFS) profile" evidence="7">
    <location>
        <begin position="129"/>
        <end position="558"/>
    </location>
</feature>
<dbReference type="InterPro" id="IPR036259">
    <property type="entry name" value="MFS_trans_sf"/>
</dbReference>
<dbReference type="FunFam" id="1.20.1250.20:FF:000011">
    <property type="entry name" value="MFS multidrug transporter, putative"/>
    <property type="match status" value="1"/>
</dbReference>
<dbReference type="GeneID" id="31012353"/>
<dbReference type="RefSeq" id="XP_020131416.1">
    <property type="nucleotide sequence ID" value="XM_020272094.1"/>
</dbReference>
<dbReference type="PANTHER" id="PTHR23502:SF47">
    <property type="entry name" value="MAJOR FACILITATOR SUPERFAMILY (MFS) PROFILE DOMAIN-CONTAINING PROTEIN-RELATED"/>
    <property type="match status" value="1"/>
</dbReference>
<dbReference type="STRING" id="236234.A0A1J9S5D0"/>
<dbReference type="SUPFAM" id="SSF103473">
    <property type="entry name" value="MFS general substrate transporter"/>
    <property type="match status" value="1"/>
</dbReference>
<feature type="compositionally biased region" description="Basic and acidic residues" evidence="5">
    <location>
        <begin position="93"/>
        <end position="104"/>
    </location>
</feature>
<comment type="subcellular location">
    <subcellularLocation>
        <location evidence="1">Membrane</location>
        <topology evidence="1">Multi-pass membrane protein</topology>
    </subcellularLocation>
</comment>
<evidence type="ECO:0000256" key="4">
    <source>
        <dbReference type="ARBA" id="ARBA00023136"/>
    </source>
</evidence>
<sequence length="568" mass="62840">MASNDLGEGVVRSTSRRLTYAADGLTSGVPSSSIPGETAQAAPAERESFESGTPVDRRSMDEKDPEKDDVTPHHFQDTTDDDIERQTPTEQRAPAEKQQEERDPNLVVWDGPDDPGNPMKWAAWYKWTVTLALGMMTFCITFASSVFSTATEVTAEKFNVSTEVMTLGTSLFVLGFAFGPIMWGPLSELYGRKYPLFFGFFVFSIFQIPVAVAQNLQTIMICRFFGGFFGSAPLAIVGGALADFWDPIDRGIAVCVFAGATFIGPVAGPIVGGFITMSHLGWRWTEYITAIMGFFFGTIGFFVVPETYAPVLLQRRAKSLRYGTKNWALHSRHDEVRVDLKSIGRKYILRPFAMIVLEPILLLVTLYMSVVYGVLYLFFESYPIAFQETRGWNEGVGALPFLSITVGVVIGGGLITWTSKTRFKRKMEKHGRVIPEERLIPMVIGGFLFPAGLFWFAWTSSPNISPWPQIVAGVPIGAGILMIFLQGLNYIIDVYMMNANSAIAANTFLRSFAGAGFPLFAVAMYHTLGVDWATTLLAFIAVALFPVPILFYVYGARIRKMSRYSPSA</sequence>
<feature type="transmembrane region" description="Helical" evidence="6">
    <location>
        <begin position="352"/>
        <end position="379"/>
    </location>
</feature>
<feature type="region of interest" description="Disordered" evidence="5">
    <location>
        <begin position="1"/>
        <end position="107"/>
    </location>
</feature>
<feature type="transmembrane region" description="Helical" evidence="6">
    <location>
        <begin position="287"/>
        <end position="313"/>
    </location>
</feature>
<keyword evidence="4 6" id="KW-0472">Membrane</keyword>
<feature type="transmembrane region" description="Helical" evidence="6">
    <location>
        <begin position="164"/>
        <end position="183"/>
    </location>
</feature>
<reference evidence="8 9" key="1">
    <citation type="submission" date="2016-10" db="EMBL/GenBank/DDBJ databases">
        <title>Proteomics and genomics reveal pathogen-plant mechanisms compatible with a hemibiotrophic lifestyle of Diplodia corticola.</title>
        <authorList>
            <person name="Fernandes I."/>
            <person name="De Jonge R."/>
            <person name="Van De Peer Y."/>
            <person name="Devreese B."/>
            <person name="Alves A."/>
            <person name="Esteves A.C."/>
        </authorList>
    </citation>
    <scope>NUCLEOTIDE SEQUENCE [LARGE SCALE GENOMIC DNA]</scope>
    <source>
        <strain evidence="8 9">CBS 112549</strain>
    </source>
</reference>
<dbReference type="Gene3D" id="1.20.1250.20">
    <property type="entry name" value="MFS general substrate transporter like domains"/>
    <property type="match status" value="1"/>
</dbReference>
<dbReference type="AlphaFoldDB" id="A0A1J9S5D0"/>
<feature type="transmembrane region" description="Helical" evidence="6">
    <location>
        <begin position="195"/>
        <end position="212"/>
    </location>
</feature>
<protein>
    <submittedName>
        <fullName evidence="8">Mfs multidrug transporter</fullName>
    </submittedName>
</protein>
<name>A0A1J9S5D0_9PEZI</name>
<dbReference type="GO" id="GO:0005886">
    <property type="term" value="C:plasma membrane"/>
    <property type="evidence" value="ECO:0007669"/>
    <property type="project" value="TreeGrafter"/>
</dbReference>
<evidence type="ECO:0000256" key="1">
    <source>
        <dbReference type="ARBA" id="ARBA00004141"/>
    </source>
</evidence>
<keyword evidence="2 6" id="KW-0812">Transmembrane</keyword>
<evidence type="ECO:0000256" key="5">
    <source>
        <dbReference type="SAM" id="MobiDB-lite"/>
    </source>
</evidence>
<dbReference type="CDD" id="cd17323">
    <property type="entry name" value="MFS_Tpo1_MDR_like"/>
    <property type="match status" value="1"/>
</dbReference>
<comment type="caution">
    <text evidence="8">The sequence shown here is derived from an EMBL/GenBank/DDBJ whole genome shotgun (WGS) entry which is preliminary data.</text>
</comment>
<feature type="transmembrane region" description="Helical" evidence="6">
    <location>
        <begin position="224"/>
        <end position="245"/>
    </location>
</feature>
<organism evidence="8 9">
    <name type="scientific">Diplodia corticola</name>
    <dbReference type="NCBI Taxonomy" id="236234"/>
    <lineage>
        <taxon>Eukaryota</taxon>
        <taxon>Fungi</taxon>
        <taxon>Dikarya</taxon>
        <taxon>Ascomycota</taxon>
        <taxon>Pezizomycotina</taxon>
        <taxon>Dothideomycetes</taxon>
        <taxon>Dothideomycetes incertae sedis</taxon>
        <taxon>Botryosphaeriales</taxon>
        <taxon>Botryosphaeriaceae</taxon>
        <taxon>Diplodia</taxon>
    </lineage>
</organism>
<feature type="transmembrane region" description="Helical" evidence="6">
    <location>
        <begin position="124"/>
        <end position="144"/>
    </location>
</feature>
<keyword evidence="9" id="KW-1185">Reference proteome</keyword>
<dbReference type="PROSITE" id="PS50850">
    <property type="entry name" value="MFS"/>
    <property type="match status" value="1"/>
</dbReference>
<evidence type="ECO:0000256" key="3">
    <source>
        <dbReference type="ARBA" id="ARBA00022989"/>
    </source>
</evidence>
<dbReference type="InterPro" id="IPR020846">
    <property type="entry name" value="MFS_dom"/>
</dbReference>
<feature type="compositionally biased region" description="Basic and acidic residues" evidence="5">
    <location>
        <begin position="44"/>
        <end position="77"/>
    </location>
</feature>
<feature type="transmembrane region" description="Helical" evidence="6">
    <location>
        <begin position="503"/>
        <end position="526"/>
    </location>
</feature>
<feature type="transmembrane region" description="Helical" evidence="6">
    <location>
        <begin position="252"/>
        <end position="275"/>
    </location>
</feature>
<evidence type="ECO:0000256" key="6">
    <source>
        <dbReference type="SAM" id="Phobius"/>
    </source>
</evidence>
<dbReference type="PANTHER" id="PTHR23502">
    <property type="entry name" value="MAJOR FACILITATOR SUPERFAMILY"/>
    <property type="match status" value="1"/>
</dbReference>
<dbReference type="GO" id="GO:0022857">
    <property type="term" value="F:transmembrane transporter activity"/>
    <property type="evidence" value="ECO:0007669"/>
    <property type="project" value="InterPro"/>
</dbReference>
<evidence type="ECO:0000313" key="9">
    <source>
        <dbReference type="Proteomes" id="UP000183809"/>
    </source>
</evidence>